<dbReference type="InterPro" id="IPR036428">
    <property type="entry name" value="PCD_sf"/>
</dbReference>
<evidence type="ECO:0000313" key="7">
    <source>
        <dbReference type="WBParaSite" id="jg3839"/>
    </source>
</evidence>
<dbReference type="GO" id="GO:0008124">
    <property type="term" value="F:4-alpha-hydroxytetrahydrobiopterin dehydratase activity"/>
    <property type="evidence" value="ECO:0007669"/>
    <property type="project" value="UniProtKB-EC"/>
</dbReference>
<dbReference type="AlphaFoldDB" id="A0A915E916"/>
<dbReference type="Pfam" id="PF01329">
    <property type="entry name" value="Pterin_4a"/>
    <property type="match status" value="1"/>
</dbReference>
<dbReference type="HAMAP" id="MF_00434">
    <property type="entry name" value="Pterin_4_alpha"/>
    <property type="match status" value="1"/>
</dbReference>
<reference evidence="7" key="1">
    <citation type="submission" date="2022-11" db="UniProtKB">
        <authorList>
            <consortium name="WormBaseParasite"/>
        </authorList>
    </citation>
    <scope>IDENTIFICATION</scope>
</reference>
<keyword evidence="6" id="KW-1185">Reference proteome</keyword>
<proteinExistence type="inferred from homology"/>
<evidence type="ECO:0000256" key="2">
    <source>
        <dbReference type="ARBA" id="ARBA00006472"/>
    </source>
</evidence>
<dbReference type="CDD" id="cd00914">
    <property type="entry name" value="PCD_DCoH_subfamily_b"/>
    <property type="match status" value="1"/>
</dbReference>
<dbReference type="PANTHER" id="PTHR12599:SF0">
    <property type="entry name" value="PTERIN-4-ALPHA-CARBINOLAMINE DEHYDRATASE"/>
    <property type="match status" value="1"/>
</dbReference>
<dbReference type="NCBIfam" id="NF002018">
    <property type="entry name" value="PRK00823.1-3"/>
    <property type="match status" value="1"/>
</dbReference>
<dbReference type="Proteomes" id="UP000887574">
    <property type="component" value="Unplaced"/>
</dbReference>
<accession>A0A915E916</accession>
<protein>
    <recommendedName>
        <fullName evidence="3">4a-hydroxytetrahydrobiopterin dehydratase</fullName>
        <ecNumber evidence="3">4.2.1.96</ecNumber>
    </recommendedName>
    <alternativeName>
        <fullName evidence="5">4-alpha-hydroxy-tetrahydropterin dehydratase</fullName>
    </alternativeName>
</protein>
<dbReference type="PANTHER" id="PTHR12599">
    <property type="entry name" value="PTERIN-4-ALPHA-CARBINOLAMINE DEHYDRATASE"/>
    <property type="match status" value="1"/>
</dbReference>
<sequence length="199" mass="22400">MAEGCKKGNYLHDFYLVRKAIGSTKCFVGVIALGTNQSSLKNRPMLKTLACAKQISAQSPNYLAIYSPSFFGVGVVNSKGVLLYSPSNYFFYSKKMSSLLTAEERKNDLDPLNEKGWKSLVGDRDAIQKQFQFKDFNQAFAFMTQVALKAEKMNHHPEWFNVYNKVDITLSSHDVNGLSQRDVKLANFVENAAKIFNQS</sequence>
<evidence type="ECO:0000256" key="3">
    <source>
        <dbReference type="ARBA" id="ARBA00013252"/>
    </source>
</evidence>
<name>A0A915E916_9BILA</name>
<evidence type="ECO:0000256" key="5">
    <source>
        <dbReference type="ARBA" id="ARBA00030497"/>
    </source>
</evidence>
<dbReference type="NCBIfam" id="NF002020">
    <property type="entry name" value="PRK00823.1-5"/>
    <property type="match status" value="1"/>
</dbReference>
<evidence type="ECO:0000313" key="6">
    <source>
        <dbReference type="Proteomes" id="UP000887574"/>
    </source>
</evidence>
<comment type="catalytic activity">
    <reaction evidence="1">
        <text>(4aS,6R)-4a-hydroxy-L-erythro-5,6,7,8-tetrahydrobiopterin = (6R)-L-erythro-6,7-dihydrobiopterin + H2O</text>
        <dbReference type="Rhea" id="RHEA:11920"/>
        <dbReference type="ChEBI" id="CHEBI:15377"/>
        <dbReference type="ChEBI" id="CHEBI:15642"/>
        <dbReference type="ChEBI" id="CHEBI:43120"/>
        <dbReference type="EC" id="4.2.1.96"/>
    </reaction>
</comment>
<dbReference type="GO" id="GO:0006729">
    <property type="term" value="P:tetrahydrobiopterin biosynthetic process"/>
    <property type="evidence" value="ECO:0007669"/>
    <property type="project" value="InterPro"/>
</dbReference>
<keyword evidence="4" id="KW-0456">Lyase</keyword>
<dbReference type="WBParaSite" id="jg3839">
    <property type="protein sequence ID" value="jg3839"/>
    <property type="gene ID" value="jg3839"/>
</dbReference>
<comment type="similarity">
    <text evidence="2">Belongs to the pterin-4-alpha-carbinolamine dehydratase family.</text>
</comment>
<dbReference type="SUPFAM" id="SSF55248">
    <property type="entry name" value="PCD-like"/>
    <property type="match status" value="1"/>
</dbReference>
<dbReference type="InterPro" id="IPR001533">
    <property type="entry name" value="Pterin_deHydtase"/>
</dbReference>
<dbReference type="EC" id="4.2.1.96" evidence="3"/>
<evidence type="ECO:0000256" key="1">
    <source>
        <dbReference type="ARBA" id="ARBA00001554"/>
    </source>
</evidence>
<dbReference type="Gene3D" id="3.30.1360.20">
    <property type="entry name" value="Transcriptional coactivator/pterin dehydratase"/>
    <property type="match status" value="1"/>
</dbReference>
<evidence type="ECO:0000256" key="4">
    <source>
        <dbReference type="ARBA" id="ARBA00023239"/>
    </source>
</evidence>
<organism evidence="6 7">
    <name type="scientific">Ditylenchus dipsaci</name>
    <dbReference type="NCBI Taxonomy" id="166011"/>
    <lineage>
        <taxon>Eukaryota</taxon>
        <taxon>Metazoa</taxon>
        <taxon>Ecdysozoa</taxon>
        <taxon>Nematoda</taxon>
        <taxon>Chromadorea</taxon>
        <taxon>Rhabditida</taxon>
        <taxon>Tylenchina</taxon>
        <taxon>Tylenchomorpha</taxon>
        <taxon>Sphaerularioidea</taxon>
        <taxon>Anguinidae</taxon>
        <taxon>Anguininae</taxon>
        <taxon>Ditylenchus</taxon>
    </lineage>
</organism>